<dbReference type="Proteomes" id="UP000002499">
    <property type="component" value="Unassembled WGS sequence"/>
</dbReference>
<dbReference type="CDD" id="cd00067">
    <property type="entry name" value="GAL4"/>
    <property type="match status" value="1"/>
</dbReference>
<evidence type="ECO:0000313" key="6">
    <source>
        <dbReference type="Proteomes" id="UP000002499"/>
    </source>
</evidence>
<dbReference type="InterPro" id="IPR001138">
    <property type="entry name" value="Zn2Cys6_DnaBD"/>
</dbReference>
<dbReference type="GO" id="GO:0005634">
    <property type="term" value="C:nucleus"/>
    <property type="evidence" value="ECO:0007669"/>
    <property type="project" value="UniProtKB-SubCell"/>
</dbReference>
<dbReference type="AlphaFoldDB" id="E9E5R3"/>
<dbReference type="GO" id="GO:0045944">
    <property type="term" value="P:positive regulation of transcription by RNA polymerase II"/>
    <property type="evidence" value="ECO:0007669"/>
    <property type="project" value="TreeGrafter"/>
</dbReference>
<dbReference type="GO" id="GO:0008270">
    <property type="term" value="F:zinc ion binding"/>
    <property type="evidence" value="ECO:0007669"/>
    <property type="project" value="InterPro"/>
</dbReference>
<proteinExistence type="predicted"/>
<dbReference type="InterPro" id="IPR021858">
    <property type="entry name" value="Fun_TF"/>
</dbReference>
<dbReference type="PROSITE" id="PS50048">
    <property type="entry name" value="ZN2_CY6_FUNGAL_2"/>
    <property type="match status" value="1"/>
</dbReference>
<evidence type="ECO:0000313" key="5">
    <source>
        <dbReference type="EMBL" id="EFY88776.1"/>
    </source>
</evidence>
<sequence>MAGRTSAQFRPAATTMPGTKQCWECRKRRLVCDFGRPSCIKCRDRGVQCPGYDHKPLRWVAPGETRSKKRKAQQPSVGQSAVTRIPRVDLKDAGATDLIQAIDYYNRVICPDLLATNKRACENPFFAPPAAAAHILPAIAEMVVSTALGHRILQSSHCSTSDRVALATKLQHHRGLAIRLMADVLATDGMRTSDEMLACVLVFLFAEVRITPSDFGEHQVTDWSYSQIQQSISSSWRQHADAAWTIINSRGGLGDLIHSRAPFCHLFRYFTIIDVFGATTSPPLHLGRARRQLDVLPVLPTLYGDGLQTCVPCPPELLGHVILVNHFRADLRGLAGEQKKNHHLFAAARATLQEICNFSVHKWVDDTVLPSLLMDDAEEPRRHAGLDSSQTMARRWIWLALTSAFKSAMAIYCIEAIFDGRTFEAEDDDRTCNALTSFFDVRMFHKETLRTNLQTVASDERGKLRKFTIWPLVVLGVVTDPSDEAAKRFITGELKWISANVGISSPLIATEVLGKIWQTSRTRTDKKDVRWDDLFEKPYIFAL</sequence>
<accession>E9E5R3</accession>
<dbReference type="Gene3D" id="4.10.240.10">
    <property type="entry name" value="Zn(2)-C6 fungal-type DNA-binding domain"/>
    <property type="match status" value="1"/>
</dbReference>
<dbReference type="InterPro" id="IPR036864">
    <property type="entry name" value="Zn2-C6_fun-type_DNA-bd_sf"/>
</dbReference>
<evidence type="ECO:0000256" key="3">
    <source>
        <dbReference type="SAM" id="MobiDB-lite"/>
    </source>
</evidence>
<reference evidence="5 6" key="1">
    <citation type="journal article" date="2011" name="PLoS Genet.">
        <title>Genome sequencing and comparative transcriptomics of the model entomopathogenic fungi Metarhizium anisopliae and M. acridum.</title>
        <authorList>
            <person name="Gao Q."/>
            <person name="Jin K."/>
            <person name="Ying S.H."/>
            <person name="Zhang Y."/>
            <person name="Xiao G."/>
            <person name="Shang Y."/>
            <person name="Duan Z."/>
            <person name="Hu X."/>
            <person name="Xie X.Q."/>
            <person name="Zhou G."/>
            <person name="Peng G."/>
            <person name="Luo Z."/>
            <person name="Huang W."/>
            <person name="Wang B."/>
            <person name="Fang W."/>
            <person name="Wang S."/>
            <person name="Zhong Y."/>
            <person name="Ma L.J."/>
            <person name="St Leger R.J."/>
            <person name="Zhao G.P."/>
            <person name="Pei Y."/>
            <person name="Feng M.G."/>
            <person name="Xia Y."/>
            <person name="Wang C."/>
        </authorList>
    </citation>
    <scope>NUCLEOTIDE SEQUENCE [LARGE SCALE GENOMIC DNA]</scope>
    <source>
        <strain evidence="5 6">CQMa 102</strain>
    </source>
</reference>
<dbReference type="PANTHER" id="PTHR37534">
    <property type="entry name" value="TRANSCRIPTIONAL ACTIVATOR PROTEIN UGA3"/>
    <property type="match status" value="1"/>
</dbReference>
<keyword evidence="2" id="KW-0539">Nucleus</keyword>
<protein>
    <submittedName>
        <fullName evidence="5">C6 zinc finger domain protein</fullName>
    </submittedName>
</protein>
<dbReference type="EMBL" id="GL698507">
    <property type="protein sequence ID" value="EFY88776.1"/>
    <property type="molecule type" value="Genomic_DNA"/>
</dbReference>
<gene>
    <name evidence="5" type="ORF">MAC_05211</name>
</gene>
<dbReference type="Pfam" id="PF11951">
    <property type="entry name" value="Fungal_trans_2"/>
    <property type="match status" value="1"/>
</dbReference>
<dbReference type="OrthoDB" id="5386330at2759"/>
<dbReference type="GO" id="GO:0000976">
    <property type="term" value="F:transcription cis-regulatory region binding"/>
    <property type="evidence" value="ECO:0007669"/>
    <property type="project" value="TreeGrafter"/>
</dbReference>
<evidence type="ECO:0000256" key="2">
    <source>
        <dbReference type="ARBA" id="ARBA00023242"/>
    </source>
</evidence>
<dbReference type="InParanoid" id="E9E5R3"/>
<evidence type="ECO:0000259" key="4">
    <source>
        <dbReference type="PROSITE" id="PS50048"/>
    </source>
</evidence>
<comment type="subcellular location">
    <subcellularLocation>
        <location evidence="1">Nucleus</location>
    </subcellularLocation>
</comment>
<dbReference type="Pfam" id="PF00172">
    <property type="entry name" value="Zn_clus"/>
    <property type="match status" value="1"/>
</dbReference>
<feature type="domain" description="Zn(2)-C6 fungal-type" evidence="4">
    <location>
        <begin position="21"/>
        <end position="49"/>
    </location>
</feature>
<feature type="region of interest" description="Disordered" evidence="3">
    <location>
        <begin position="61"/>
        <end position="80"/>
    </location>
</feature>
<dbReference type="OMA" id="RCIIRIN"/>
<organism evidence="6">
    <name type="scientific">Metarhizium acridum (strain CQMa 102)</name>
    <dbReference type="NCBI Taxonomy" id="655827"/>
    <lineage>
        <taxon>Eukaryota</taxon>
        <taxon>Fungi</taxon>
        <taxon>Dikarya</taxon>
        <taxon>Ascomycota</taxon>
        <taxon>Pezizomycotina</taxon>
        <taxon>Sordariomycetes</taxon>
        <taxon>Hypocreomycetidae</taxon>
        <taxon>Hypocreales</taxon>
        <taxon>Clavicipitaceae</taxon>
        <taxon>Metarhizium</taxon>
    </lineage>
</organism>
<dbReference type="PANTHER" id="PTHR37534:SF48">
    <property type="entry name" value="FINGER DOMAIN PROTEIN, PUTATIVE-RELATED"/>
    <property type="match status" value="1"/>
</dbReference>
<evidence type="ECO:0000256" key="1">
    <source>
        <dbReference type="ARBA" id="ARBA00004123"/>
    </source>
</evidence>
<dbReference type="HOGENOM" id="CLU_021916_2_1_1"/>
<dbReference type="GO" id="GO:0000981">
    <property type="term" value="F:DNA-binding transcription factor activity, RNA polymerase II-specific"/>
    <property type="evidence" value="ECO:0007669"/>
    <property type="project" value="InterPro"/>
</dbReference>
<dbReference type="SMART" id="SM00066">
    <property type="entry name" value="GAL4"/>
    <property type="match status" value="1"/>
</dbReference>
<name>E9E5R3_METAQ</name>
<dbReference type="SUPFAM" id="SSF57701">
    <property type="entry name" value="Zn2/Cys6 DNA-binding domain"/>
    <property type="match status" value="1"/>
</dbReference>
<dbReference type="eggNOG" id="ENOG502T30C">
    <property type="taxonomic scope" value="Eukaryota"/>
</dbReference>
<keyword evidence="6" id="KW-1185">Reference proteome</keyword>